<dbReference type="PANTHER" id="PTHR16308">
    <property type="entry name" value="UBIQUITIN ASSOCIATED PROTEIN 2-LIKE/LINGERER"/>
    <property type="match status" value="1"/>
</dbReference>
<name>A0A168NSS8_ABSGL</name>
<feature type="region of interest" description="Disordered" evidence="16">
    <location>
        <begin position="558"/>
        <end position="589"/>
    </location>
</feature>
<keyword evidence="12" id="KW-0779">Telomere</keyword>
<feature type="compositionally biased region" description="Low complexity" evidence="16">
    <location>
        <begin position="391"/>
        <end position="426"/>
    </location>
</feature>
<dbReference type="InterPro" id="IPR003892">
    <property type="entry name" value="CUE"/>
</dbReference>
<dbReference type="PANTHER" id="PTHR16308:SF13">
    <property type="entry name" value="PROTEIN LINGERER"/>
    <property type="match status" value="1"/>
</dbReference>
<dbReference type="GO" id="GO:0005634">
    <property type="term" value="C:nucleus"/>
    <property type="evidence" value="ECO:0007669"/>
    <property type="project" value="UniProtKB-SubCell"/>
</dbReference>
<gene>
    <name evidence="18" type="primary">ABSGL_06862.1 scaffold 8678</name>
</gene>
<feature type="compositionally biased region" description="Basic and acidic residues" evidence="16">
    <location>
        <begin position="104"/>
        <end position="114"/>
    </location>
</feature>
<organism evidence="18">
    <name type="scientific">Absidia glauca</name>
    <name type="common">Pin mould</name>
    <dbReference type="NCBI Taxonomy" id="4829"/>
    <lineage>
        <taxon>Eukaryota</taxon>
        <taxon>Fungi</taxon>
        <taxon>Fungi incertae sedis</taxon>
        <taxon>Mucoromycota</taxon>
        <taxon>Mucoromycotina</taxon>
        <taxon>Mucoromycetes</taxon>
        <taxon>Mucorales</taxon>
        <taxon>Cunninghamellaceae</taxon>
        <taxon>Absidia</taxon>
    </lineage>
</organism>
<evidence type="ECO:0000256" key="10">
    <source>
        <dbReference type="ARBA" id="ARBA00022786"/>
    </source>
</evidence>
<sequence length="709" mass="78451">MTSYATRTQSSSDQNDLKKLKSKYSSKLSTLQELFADWSDDDLLFALDEADGVLEVAVERISEGHATQWGEVKTKKTKKEAQQKAKAAAATTVPSASQTMSYQRPERPFTDRPKSTKVRAPSTNNYSKKPVAATTTSSWGYNSSSKPSSSSALDTAAGSWASIASTKPAHDSSSDWNTTSNTSFGTTTNDLRDHQSSWGSEDHTETTTSSALLDDADKPKSWASLLKSQPKPEPEPAQETGPIEQQQQQQQHSEVVEDAWSKKDNDPVIDEFNAPVEAPVDAWGSTTTEPELTSKFTSELTEDNDSRSPITMPNDDATLASVDLKFGSLNLDNDAAQQPTLTEESLTDTKVEAQAPPPATTQPALEQNITANDQQHVQQSSTLTKEEPVYTQSQTHQQPQQAPAPVTTQVQQPQQLSHQNQLHHPQQTPLSVDHLTSAYNSYLPNQHLTGFGMSPMGNVPDYSTYGTEAQRAAAMGYYDPSAFNNSPITTNASTHPSRDKFGQDTSAPIGQTQGLHGQQMYPGMPYYPYYYMPNHYNAYQQSMYGQPMMNKSMYPNMYQQQQPQQQSQQSTSVSKPSAQSSYGNGATASASPYALHSQLYNQPGSGMGGYDDLQQQFGLHDYQKSPYANTGGQQLQGFLGNHLQGHQQQPSQQSQAQNQSVDPSKSTMSSQPQQQHHQMNNYFGQQQQQQQQQQMFNYQQYPQQQYWNQ</sequence>
<evidence type="ECO:0000256" key="13">
    <source>
        <dbReference type="ARBA" id="ARBA00023125"/>
    </source>
</evidence>
<evidence type="ECO:0000256" key="8">
    <source>
        <dbReference type="ARBA" id="ARBA00022553"/>
    </source>
</evidence>
<dbReference type="GO" id="GO:0003677">
    <property type="term" value="F:DNA binding"/>
    <property type="evidence" value="ECO:0007669"/>
    <property type="project" value="UniProtKB-KW"/>
</dbReference>
<feature type="region of interest" description="Disordered" evidence="16">
    <location>
        <begin position="64"/>
        <end position="316"/>
    </location>
</feature>
<evidence type="ECO:0000256" key="7">
    <source>
        <dbReference type="ARBA" id="ARBA00022490"/>
    </source>
</evidence>
<evidence type="ECO:0000259" key="17">
    <source>
        <dbReference type="Pfam" id="PF02845"/>
    </source>
</evidence>
<evidence type="ECO:0000256" key="14">
    <source>
        <dbReference type="ARBA" id="ARBA00023204"/>
    </source>
</evidence>
<dbReference type="FunCoup" id="A0A168NSS8">
    <property type="interactions" value="217"/>
</dbReference>
<dbReference type="AlphaFoldDB" id="A0A168NSS8"/>
<dbReference type="OMA" id="NHEKNAN"/>
<keyword evidence="19" id="KW-1185">Reference proteome</keyword>
<evidence type="ECO:0000256" key="2">
    <source>
        <dbReference type="ARBA" id="ARBA00004496"/>
    </source>
</evidence>
<dbReference type="Proteomes" id="UP000078561">
    <property type="component" value="Unassembled WGS sequence"/>
</dbReference>
<evidence type="ECO:0000313" key="18">
    <source>
        <dbReference type="EMBL" id="SAM01125.1"/>
    </source>
</evidence>
<dbReference type="STRING" id="4829.A0A168NSS8"/>
<feature type="compositionally biased region" description="Low complexity" evidence="16">
    <location>
        <begin position="644"/>
        <end position="660"/>
    </location>
</feature>
<keyword evidence="6" id="KW-0158">Chromosome</keyword>
<protein>
    <recommendedName>
        <fullName evidence="5">RNA polymerase II degradation factor 1</fullName>
    </recommendedName>
</protein>
<feature type="compositionally biased region" description="Polar residues" evidence="16">
    <location>
        <begin position="284"/>
        <end position="299"/>
    </location>
</feature>
<evidence type="ECO:0000256" key="9">
    <source>
        <dbReference type="ARBA" id="ARBA00022763"/>
    </source>
</evidence>
<evidence type="ECO:0000256" key="15">
    <source>
        <dbReference type="ARBA" id="ARBA00023242"/>
    </source>
</evidence>
<comment type="similarity">
    <text evidence="4">Belongs to the DEF1 family.</text>
</comment>
<evidence type="ECO:0000256" key="3">
    <source>
        <dbReference type="ARBA" id="ARBA00004574"/>
    </source>
</evidence>
<dbReference type="InterPro" id="IPR041803">
    <property type="entry name" value="DEF1_CUE"/>
</dbReference>
<dbReference type="OrthoDB" id="5396806at2759"/>
<keyword evidence="14" id="KW-0234">DNA repair</keyword>
<keyword evidence="11" id="KW-0832">Ubl conjugation</keyword>
<evidence type="ECO:0000256" key="16">
    <source>
        <dbReference type="SAM" id="MobiDB-lite"/>
    </source>
</evidence>
<feature type="compositionally biased region" description="Polar residues" evidence="16">
    <location>
        <begin position="571"/>
        <end position="589"/>
    </location>
</feature>
<feature type="compositionally biased region" description="Basic and acidic residues" evidence="16">
    <location>
        <begin position="190"/>
        <end position="205"/>
    </location>
</feature>
<feature type="compositionally biased region" description="Low complexity" evidence="16">
    <location>
        <begin position="84"/>
        <end position="93"/>
    </location>
</feature>
<dbReference type="GO" id="GO:0006281">
    <property type="term" value="P:DNA repair"/>
    <property type="evidence" value="ECO:0007669"/>
    <property type="project" value="UniProtKB-KW"/>
</dbReference>
<keyword evidence="10" id="KW-0833">Ubl conjugation pathway</keyword>
<dbReference type="EMBL" id="LT553503">
    <property type="protein sequence ID" value="SAM01125.1"/>
    <property type="molecule type" value="Genomic_DNA"/>
</dbReference>
<keyword evidence="8" id="KW-0597">Phosphoprotein</keyword>
<dbReference type="CDD" id="cd14368">
    <property type="entry name" value="CUE_DEF1_like"/>
    <property type="match status" value="1"/>
</dbReference>
<feature type="compositionally biased region" description="Low complexity" evidence="16">
    <location>
        <begin position="174"/>
        <end position="189"/>
    </location>
</feature>
<evidence type="ECO:0000256" key="1">
    <source>
        <dbReference type="ARBA" id="ARBA00004123"/>
    </source>
</evidence>
<dbReference type="InParanoid" id="A0A168NSS8"/>
<evidence type="ECO:0000256" key="12">
    <source>
        <dbReference type="ARBA" id="ARBA00022895"/>
    </source>
</evidence>
<evidence type="ECO:0000256" key="11">
    <source>
        <dbReference type="ARBA" id="ARBA00022843"/>
    </source>
</evidence>
<feature type="compositionally biased region" description="Polar residues" evidence="16">
    <location>
        <begin position="365"/>
        <end position="383"/>
    </location>
</feature>
<accession>A0A168NSS8</accession>
<dbReference type="GO" id="GO:0000781">
    <property type="term" value="C:chromosome, telomeric region"/>
    <property type="evidence" value="ECO:0007669"/>
    <property type="project" value="UniProtKB-SubCell"/>
</dbReference>
<evidence type="ECO:0000256" key="5">
    <source>
        <dbReference type="ARBA" id="ARBA00020536"/>
    </source>
</evidence>
<evidence type="ECO:0000313" key="19">
    <source>
        <dbReference type="Proteomes" id="UP000078561"/>
    </source>
</evidence>
<dbReference type="GO" id="GO:0005737">
    <property type="term" value="C:cytoplasm"/>
    <property type="evidence" value="ECO:0007669"/>
    <property type="project" value="UniProtKB-SubCell"/>
</dbReference>
<feature type="compositionally biased region" description="Low complexity" evidence="16">
    <location>
        <begin position="668"/>
        <end position="696"/>
    </location>
</feature>
<feature type="compositionally biased region" description="Low complexity" evidence="16">
    <location>
        <begin position="137"/>
        <end position="151"/>
    </location>
</feature>
<evidence type="ECO:0000256" key="6">
    <source>
        <dbReference type="ARBA" id="ARBA00022454"/>
    </source>
</evidence>
<keyword evidence="15" id="KW-0539">Nucleus</keyword>
<dbReference type="Pfam" id="PF02845">
    <property type="entry name" value="CUE"/>
    <property type="match status" value="1"/>
</dbReference>
<keyword evidence="13" id="KW-0238">DNA-binding</keyword>
<feature type="compositionally biased region" description="Low complexity" evidence="16">
    <location>
        <begin position="559"/>
        <end position="570"/>
    </location>
</feature>
<feature type="domain" description="CUE" evidence="17">
    <location>
        <begin position="24"/>
        <end position="64"/>
    </location>
</feature>
<evidence type="ECO:0000256" key="4">
    <source>
        <dbReference type="ARBA" id="ARBA00005491"/>
    </source>
</evidence>
<keyword evidence="9" id="KW-0227">DNA damage</keyword>
<feature type="region of interest" description="Disordered" evidence="16">
    <location>
        <begin position="643"/>
        <end position="696"/>
    </location>
</feature>
<dbReference type="GO" id="GO:0043130">
    <property type="term" value="F:ubiquitin binding"/>
    <property type="evidence" value="ECO:0007669"/>
    <property type="project" value="InterPro"/>
</dbReference>
<proteinExistence type="inferred from homology"/>
<reference evidence="18" key="1">
    <citation type="submission" date="2016-04" db="EMBL/GenBank/DDBJ databases">
        <authorList>
            <person name="Evans L.H."/>
            <person name="Alamgir A."/>
            <person name="Owens N."/>
            <person name="Weber N.D."/>
            <person name="Virtaneva K."/>
            <person name="Barbian K."/>
            <person name="Babar A."/>
            <person name="Rosenke K."/>
        </authorList>
    </citation>
    <scope>NUCLEOTIDE SEQUENCE [LARGE SCALE GENOMIC DNA]</scope>
    <source>
        <strain evidence="18">CBS 101.48</strain>
    </source>
</reference>
<keyword evidence="7" id="KW-0963">Cytoplasm</keyword>
<dbReference type="InterPro" id="IPR051833">
    <property type="entry name" value="TC-DDR_regulator"/>
</dbReference>
<comment type="subcellular location">
    <subcellularLocation>
        <location evidence="3">Chromosome</location>
        <location evidence="3">Telomere</location>
    </subcellularLocation>
    <subcellularLocation>
        <location evidence="2">Cytoplasm</location>
    </subcellularLocation>
    <subcellularLocation>
        <location evidence="1">Nucleus</location>
    </subcellularLocation>
</comment>
<feature type="region of interest" description="Disordered" evidence="16">
    <location>
        <begin position="338"/>
        <end position="426"/>
    </location>
</feature>